<protein>
    <submittedName>
        <fullName evidence="1">Ubiquitin-conjugating enzyme E2 35</fullName>
    </submittedName>
</protein>
<proteinExistence type="predicted"/>
<dbReference type="EMBL" id="GGEC01040974">
    <property type="protein sequence ID" value="MBX21458.1"/>
    <property type="molecule type" value="Transcribed_RNA"/>
</dbReference>
<reference evidence="1" key="1">
    <citation type="submission" date="2018-02" db="EMBL/GenBank/DDBJ databases">
        <title>Rhizophora mucronata_Transcriptome.</title>
        <authorList>
            <person name="Meera S.P."/>
            <person name="Sreeshan A."/>
            <person name="Augustine A."/>
        </authorList>
    </citation>
    <scope>NUCLEOTIDE SEQUENCE</scope>
    <source>
        <tissue evidence="1">Leaf</tissue>
    </source>
</reference>
<dbReference type="AlphaFoldDB" id="A0A2P2LU03"/>
<evidence type="ECO:0000313" key="1">
    <source>
        <dbReference type="EMBL" id="MBX21458.1"/>
    </source>
</evidence>
<organism evidence="1">
    <name type="scientific">Rhizophora mucronata</name>
    <name type="common">Asiatic mangrove</name>
    <dbReference type="NCBI Taxonomy" id="61149"/>
    <lineage>
        <taxon>Eukaryota</taxon>
        <taxon>Viridiplantae</taxon>
        <taxon>Streptophyta</taxon>
        <taxon>Embryophyta</taxon>
        <taxon>Tracheophyta</taxon>
        <taxon>Spermatophyta</taxon>
        <taxon>Magnoliopsida</taxon>
        <taxon>eudicotyledons</taxon>
        <taxon>Gunneridae</taxon>
        <taxon>Pentapetalae</taxon>
        <taxon>rosids</taxon>
        <taxon>fabids</taxon>
        <taxon>Malpighiales</taxon>
        <taxon>Rhizophoraceae</taxon>
        <taxon>Rhizophora</taxon>
    </lineage>
</organism>
<name>A0A2P2LU03_RHIMU</name>
<sequence length="54" mass="6264">MPKLFIQAAQSRVVNHFFYPIKGLTCLHSLIGDLYGSTELDKHKVRCRQSYSYC</sequence>
<accession>A0A2P2LU03</accession>